<dbReference type="Pfam" id="PF00534">
    <property type="entry name" value="Glycos_transf_1"/>
    <property type="match status" value="1"/>
</dbReference>
<reference evidence="5 6" key="1">
    <citation type="submission" date="2023-08" db="EMBL/GenBank/DDBJ databases">
        <title>Alcaligenaceae gen. nov., a novel taxon isolated from the sludge of Yixing Pesticide Factory.</title>
        <authorList>
            <person name="Ruan L."/>
        </authorList>
    </citation>
    <scope>NUCLEOTIDE SEQUENCE [LARGE SCALE GENOMIC DNA]</scope>
    <source>
        <strain evidence="5 6">LG-2</strain>
    </source>
</reference>
<keyword evidence="1 5" id="KW-0328">Glycosyltransferase</keyword>
<evidence type="ECO:0000256" key="1">
    <source>
        <dbReference type="ARBA" id="ARBA00022676"/>
    </source>
</evidence>
<organism evidence="5 6">
    <name type="scientific">Yanghanlia caeni</name>
    <dbReference type="NCBI Taxonomy" id="3064283"/>
    <lineage>
        <taxon>Bacteria</taxon>
        <taxon>Pseudomonadati</taxon>
        <taxon>Pseudomonadota</taxon>
        <taxon>Betaproteobacteria</taxon>
        <taxon>Burkholderiales</taxon>
        <taxon>Alcaligenaceae</taxon>
        <taxon>Yanghanlia</taxon>
    </lineage>
</organism>
<dbReference type="Proteomes" id="UP001232156">
    <property type="component" value="Unassembled WGS sequence"/>
</dbReference>
<dbReference type="Pfam" id="PF13439">
    <property type="entry name" value="Glyco_transf_4"/>
    <property type="match status" value="1"/>
</dbReference>
<feature type="domain" description="Glycosyltransferase subfamily 4-like N-terminal" evidence="4">
    <location>
        <begin position="21"/>
        <end position="168"/>
    </location>
</feature>
<accession>A0ABU1D6D1</accession>
<dbReference type="PANTHER" id="PTHR12526:SF510">
    <property type="entry name" value="D-INOSITOL 3-PHOSPHATE GLYCOSYLTRANSFERASE"/>
    <property type="match status" value="1"/>
</dbReference>
<feature type="domain" description="Glycosyl transferase family 1" evidence="3">
    <location>
        <begin position="177"/>
        <end position="340"/>
    </location>
</feature>
<dbReference type="InterPro" id="IPR001296">
    <property type="entry name" value="Glyco_trans_1"/>
</dbReference>
<dbReference type="EC" id="2.4.-.-" evidence="5"/>
<dbReference type="SUPFAM" id="SSF53756">
    <property type="entry name" value="UDP-Glycosyltransferase/glycogen phosphorylase"/>
    <property type="match status" value="1"/>
</dbReference>
<keyword evidence="2 5" id="KW-0808">Transferase</keyword>
<protein>
    <submittedName>
        <fullName evidence="5">Glycosyltransferase family 4 protein</fullName>
        <ecNumber evidence="5">2.4.-.-</ecNumber>
    </submittedName>
</protein>
<dbReference type="PANTHER" id="PTHR12526">
    <property type="entry name" value="GLYCOSYLTRANSFERASE"/>
    <property type="match status" value="1"/>
</dbReference>
<sequence length="372" mass="40901">MSTGAEFTPLRILHSEAATGWGGQEQYIHRMMLAMRDRGHHLEAVCQPHARLAERLRQEGFTVHTLLMDGFVNYTRGVPRIRRILREGRFDVLNTHSRRDTMLAGVAGRLAGTPLIVRTRHLANKPGSLLSYTIVPHRVTTASDFVRQGLIERGVPEGHVATVYPAVELPPLTGSSTLRKELKLAPNDIVVGCVAVMRALKGHRELIDAMAPLIAQRPNLHLVLVGGGSPLFEEIQAYVAARGMSKRVHLLGMRNDVPNLLEGFDIFALATRKEASGTVFVEAGAAGLPVVGTRVDGVPEMMKEGVSGILVPLDDIPALTEAIGRLVEDPELRRRMGQAGLEFCRHSGHFSLQAMVQRIESAYLRWLGELKK</sequence>
<gene>
    <name evidence="5" type="ORF">Q8947_08275</name>
</gene>
<keyword evidence="6" id="KW-1185">Reference proteome</keyword>
<evidence type="ECO:0000313" key="5">
    <source>
        <dbReference type="EMBL" id="MDR4125979.1"/>
    </source>
</evidence>
<dbReference type="CDD" id="cd03801">
    <property type="entry name" value="GT4_PimA-like"/>
    <property type="match status" value="1"/>
</dbReference>
<dbReference type="RefSeq" id="WP_165278175.1">
    <property type="nucleotide sequence ID" value="NZ_JAUZQE010000015.1"/>
</dbReference>
<evidence type="ECO:0000313" key="6">
    <source>
        <dbReference type="Proteomes" id="UP001232156"/>
    </source>
</evidence>
<dbReference type="Gene3D" id="3.40.50.2000">
    <property type="entry name" value="Glycogen Phosphorylase B"/>
    <property type="match status" value="2"/>
</dbReference>
<proteinExistence type="predicted"/>
<evidence type="ECO:0000259" key="4">
    <source>
        <dbReference type="Pfam" id="PF13439"/>
    </source>
</evidence>
<comment type="caution">
    <text evidence="5">The sequence shown here is derived from an EMBL/GenBank/DDBJ whole genome shotgun (WGS) entry which is preliminary data.</text>
</comment>
<evidence type="ECO:0000256" key="2">
    <source>
        <dbReference type="ARBA" id="ARBA00022679"/>
    </source>
</evidence>
<dbReference type="EMBL" id="JAUZQE010000015">
    <property type="protein sequence ID" value="MDR4125979.1"/>
    <property type="molecule type" value="Genomic_DNA"/>
</dbReference>
<evidence type="ECO:0000259" key="3">
    <source>
        <dbReference type="Pfam" id="PF00534"/>
    </source>
</evidence>
<dbReference type="GO" id="GO:0016757">
    <property type="term" value="F:glycosyltransferase activity"/>
    <property type="evidence" value="ECO:0007669"/>
    <property type="project" value="UniProtKB-KW"/>
</dbReference>
<dbReference type="InterPro" id="IPR028098">
    <property type="entry name" value="Glyco_trans_4-like_N"/>
</dbReference>
<name>A0ABU1D6D1_9BURK</name>